<reference evidence="10 11" key="1">
    <citation type="journal article" date="2008" name="Nature">
        <title>The genome of the choanoflagellate Monosiga brevicollis and the origin of metazoans.</title>
        <authorList>
            <consortium name="JGI Sequencing"/>
            <person name="King N."/>
            <person name="Westbrook M.J."/>
            <person name="Young S.L."/>
            <person name="Kuo A."/>
            <person name="Abedin M."/>
            <person name="Chapman J."/>
            <person name="Fairclough S."/>
            <person name="Hellsten U."/>
            <person name="Isogai Y."/>
            <person name="Letunic I."/>
            <person name="Marr M."/>
            <person name="Pincus D."/>
            <person name="Putnam N."/>
            <person name="Rokas A."/>
            <person name="Wright K.J."/>
            <person name="Zuzow R."/>
            <person name="Dirks W."/>
            <person name="Good M."/>
            <person name="Goodstein D."/>
            <person name="Lemons D."/>
            <person name="Li W."/>
            <person name="Lyons J.B."/>
            <person name="Morris A."/>
            <person name="Nichols S."/>
            <person name="Richter D.J."/>
            <person name="Salamov A."/>
            <person name="Bork P."/>
            <person name="Lim W.A."/>
            <person name="Manning G."/>
            <person name="Miller W.T."/>
            <person name="McGinnis W."/>
            <person name="Shapiro H."/>
            <person name="Tjian R."/>
            <person name="Grigoriev I.V."/>
            <person name="Rokhsar D."/>
        </authorList>
    </citation>
    <scope>NUCLEOTIDE SEQUENCE [LARGE SCALE GENOMIC DNA]</scope>
    <source>
        <strain evidence="11">MX1 / ATCC 50154</strain>
    </source>
</reference>
<sequence length="1879" mass="202975">MKCTWCAGTQTRGSGHLDPLSQHVERVCQLQAPLDPSDPLHVALTELCADWASPSPLASFEAPAPPPPVATPPPTPRQPLPESLWTNQGLTAQVGAQDPVALALDRASRSVHAGIKATPAPTQQCTWALVPWTQGTGALELDYGESDDQGGEPLNPDGTGPLQPATVLVIGPNWTADCNASAPWLALEQSGQSPWLILNADPDTFLAALVAFDLLDHLAHLDALYITVPSSAPSATNSSIHQLLAHTNLTTFGLRAQNGRLVLPDPNHHPALAALDLQSNTLTTLPPHALDAFSQLIVLDLAYNNLTNLPPNLFAHQTHLWLLDLTHNQLAFLPDGTFQNLSTLAALGLAHNRLLAPLPETLFQPLTNLLALRLAHNDLAALSPQALAGLSQLGILDLAANALTALHPMLLADQTQLQQLSLEKNELVALSGPIFASLSQLIALSLDSNGLTALDPALFRNLTNLQSVTLAHNVLTTLASDTFAAMPQLSALDLTGNLLTGLPADLWALNPALAQITLSDNRLTALADGIFAAQGQLYNLYLSDNALTALPDQCFRATSQLVTLYLHQNQLTALSVDTFAHTPELNILDLSTNLLSALPSGLWSNLAQLNSLDLSNNWLNTLALDSFAGLSSLGSLSLAWNQITTLPAHVFDHVPNVFSLVLQGNQLSTLPAGLFDKTPSIMSLSLQKNQLTALPAGLFKACTQMDTLFLMSNQLTTLPPGLLAPLTSLHDLDFNSNQLTTLAPDTFAGLTQLYRLQLTENRLSVLDPATLAPLTRLYKLSLAQNPLQQLNSSVLPKSPELLTLDLSDTLLTTLALDLRGYPLLQELHLARNDCPATYQVDVQVPASAPLTVLTLTGAAVTGLTWSDWPSLTLLAPGLLGSTLATPLLNLSALPHLTQLDISCWPHAATLALAFAPTPEAELRQLDVHAMPRLTALQIDGFHGTLESYNVSGNPVLARATMLNASVFDLSRTRLPLSPLLCARTGTALVSVASNQEDALPWANLLRQCIRAGTKVIDLSNNSITSLQAVTSVLGEHLYVGNTWADGCAATDSTGQIVCSLNDVPSVFLQNSPLQCALRPTSSQGVMPDTSQVVQSTDGFGGHRFFCECSPGYQAPNGTHCLPIPHHTPLVQRPWFVALMTLVAVGLLMLSTVGLHRWQARRMRRLHEAHELERLLLAETYHDEIAELKQAWRIQRSELELLKRIDGDSPGAFGEVWGARWQDLEVCVKILNASAAANFAAVQDFEKELDFLQRTRHPHLVRFFGAGEGDFGAQRQIPFLVLELVKQGSLRSVLRGSQPRDLSTEQRVQILADVASGLAYLHQLGHAHRDIKAGNVLVTEQYRAKVTDFGSVKLRERLVGVNASLTKPGSDVASDASLGSVGRDLLVENMEASLTQSGMAGTPLYMAVEVLATACNGGLPADVFSFGVLMWEALTSQTPDLLAQEYGGPDKYRGPLLTGLWRLLDAGKRLDPAAVTSARPDAPDLLITLMTSCWVAAGTTATKAKPSPPTGSSKAARKSATAQAHGQAQAQASPNKAPRLRLKRLTRPTRESKPSVRKPNVPTIITAEDAAPFANMLAHKSSRIRSSASQPLFVMDPRLADLIAAHCDVEGRHVYEQAAGAGLLTQAFLQHGAAFVTGCNSSSSRLNIDPDCFERLTNAFPKHLSVINAHLSVLGYHQTTPEAVKEHEDNVLAARQKDLPRTLFLFLPTHNGLGYITNVLYQLVAFDSPFSYRQSCKFYCLLNRKWAQTLVADPGQSRFTRITALTKTLCDVHELRVFPRQLFSPPLDVYKKDDTMHLLEIAPKASLPDSVSTPVGLARYDETLLKLFAPNQLPVRKLLEPYVDMDEIPSELEPLLEQRSNNLTTDELLQVAQFALANEL</sequence>
<dbReference type="Pfam" id="PF07714">
    <property type="entry name" value="PK_Tyr_Ser-Thr"/>
    <property type="match status" value="1"/>
</dbReference>
<dbReference type="InterPro" id="IPR032675">
    <property type="entry name" value="LRR_dom_sf"/>
</dbReference>
<dbReference type="GO" id="GO:0003723">
    <property type="term" value="F:RNA binding"/>
    <property type="evidence" value="ECO:0007669"/>
    <property type="project" value="UniProtKB-KW"/>
</dbReference>
<dbReference type="GeneID" id="5891076"/>
<proteinExistence type="predicted"/>
<dbReference type="SMART" id="SM00220">
    <property type="entry name" value="S_TKc"/>
    <property type="match status" value="1"/>
</dbReference>
<dbReference type="InterPro" id="IPR001245">
    <property type="entry name" value="Ser-Thr/Tyr_kinase_cat_dom"/>
</dbReference>
<evidence type="ECO:0000256" key="8">
    <source>
        <dbReference type="SAM" id="MobiDB-lite"/>
    </source>
</evidence>
<dbReference type="InterPro" id="IPR050328">
    <property type="entry name" value="Dev_Immune_Receptor"/>
</dbReference>
<evidence type="ECO:0000256" key="4">
    <source>
        <dbReference type="ARBA" id="ARBA00022691"/>
    </source>
</evidence>
<dbReference type="GO" id="GO:0005524">
    <property type="term" value="F:ATP binding"/>
    <property type="evidence" value="ECO:0007669"/>
    <property type="project" value="InterPro"/>
</dbReference>
<dbReference type="InterPro" id="IPR001737">
    <property type="entry name" value="KsgA/Erm"/>
</dbReference>
<dbReference type="FunFam" id="3.80.10.10:FF:001164">
    <property type="entry name" value="GH01279p"/>
    <property type="match status" value="2"/>
</dbReference>
<dbReference type="Gene3D" id="3.80.10.10">
    <property type="entry name" value="Ribonuclease Inhibitor"/>
    <property type="match status" value="3"/>
</dbReference>
<dbReference type="SMART" id="SM00369">
    <property type="entry name" value="LRR_TYP"/>
    <property type="match status" value="22"/>
</dbReference>
<dbReference type="eggNOG" id="KOG0192">
    <property type="taxonomic scope" value="Eukaryota"/>
</dbReference>
<keyword evidence="1" id="KW-0489">Methyltransferase</keyword>
<evidence type="ECO:0000259" key="9">
    <source>
        <dbReference type="PROSITE" id="PS50011"/>
    </source>
</evidence>
<feature type="compositionally biased region" description="Low complexity" evidence="8">
    <location>
        <begin position="1519"/>
        <end position="1531"/>
    </location>
</feature>
<dbReference type="Pfam" id="PF00398">
    <property type="entry name" value="RrnaAD"/>
    <property type="match status" value="1"/>
</dbReference>
<keyword evidence="5" id="KW-0732">Signal</keyword>
<dbReference type="Pfam" id="PF13855">
    <property type="entry name" value="LRR_8"/>
    <property type="match status" value="6"/>
</dbReference>
<feature type="compositionally biased region" description="Pro residues" evidence="8">
    <location>
        <begin position="63"/>
        <end position="79"/>
    </location>
</feature>
<gene>
    <name evidence="10" type="ORF">MONBRDRAFT_25375</name>
</gene>
<evidence type="ECO:0000256" key="5">
    <source>
        <dbReference type="ARBA" id="ARBA00022729"/>
    </source>
</evidence>
<dbReference type="Proteomes" id="UP000001357">
    <property type="component" value="Unassembled WGS sequence"/>
</dbReference>
<dbReference type="GO" id="GO:0004672">
    <property type="term" value="F:protein kinase activity"/>
    <property type="evidence" value="ECO:0007669"/>
    <property type="project" value="InterPro"/>
</dbReference>
<keyword evidence="7" id="KW-0694">RNA-binding</keyword>
<dbReference type="PROSITE" id="PS50011">
    <property type="entry name" value="PROTEIN_KINASE_DOM"/>
    <property type="match status" value="1"/>
</dbReference>
<evidence type="ECO:0000313" key="10">
    <source>
        <dbReference type="EMBL" id="EDQ89321.1"/>
    </source>
</evidence>
<dbReference type="Gene3D" id="3.40.50.150">
    <property type="entry name" value="Vaccinia Virus protein VP39"/>
    <property type="match status" value="1"/>
</dbReference>
<name>A9UZ84_MONBE</name>
<dbReference type="PROSITE" id="PS51450">
    <property type="entry name" value="LRR"/>
    <property type="match status" value="1"/>
</dbReference>
<dbReference type="InterPro" id="IPR001611">
    <property type="entry name" value="Leu-rich_rpt"/>
</dbReference>
<dbReference type="KEGG" id="mbr:MONBRDRAFT_25375"/>
<accession>A9UZ84</accession>
<keyword evidence="2" id="KW-0433">Leucine-rich repeat</keyword>
<dbReference type="EMBL" id="CH991551">
    <property type="protein sequence ID" value="EDQ89321.1"/>
    <property type="molecule type" value="Genomic_DNA"/>
</dbReference>
<dbReference type="InterPro" id="IPR029063">
    <property type="entry name" value="SAM-dependent_MTases_sf"/>
</dbReference>
<feature type="compositionally biased region" description="Basic residues" evidence="8">
    <location>
        <begin position="1537"/>
        <end position="1546"/>
    </location>
</feature>
<feature type="domain" description="Protein kinase" evidence="9">
    <location>
        <begin position="1201"/>
        <end position="1598"/>
    </location>
</feature>
<dbReference type="GO" id="GO:0032259">
    <property type="term" value="P:methylation"/>
    <property type="evidence" value="ECO:0007669"/>
    <property type="project" value="UniProtKB-KW"/>
</dbReference>
<dbReference type="SUPFAM" id="SSF56112">
    <property type="entry name" value="Protein kinase-like (PK-like)"/>
    <property type="match status" value="1"/>
</dbReference>
<keyword evidence="3" id="KW-0808">Transferase</keyword>
<dbReference type="Gene3D" id="1.10.510.10">
    <property type="entry name" value="Transferase(Phosphotransferase) domain 1"/>
    <property type="match status" value="1"/>
</dbReference>
<keyword evidence="11" id="KW-1185">Reference proteome</keyword>
<evidence type="ECO:0000313" key="11">
    <source>
        <dbReference type="Proteomes" id="UP000001357"/>
    </source>
</evidence>
<dbReference type="STRING" id="81824.A9UZ84"/>
<evidence type="ECO:0000256" key="1">
    <source>
        <dbReference type="ARBA" id="ARBA00022603"/>
    </source>
</evidence>
<evidence type="ECO:0000256" key="3">
    <source>
        <dbReference type="ARBA" id="ARBA00022679"/>
    </source>
</evidence>
<dbReference type="SUPFAM" id="SSF52058">
    <property type="entry name" value="L domain-like"/>
    <property type="match status" value="2"/>
</dbReference>
<dbReference type="SUPFAM" id="SSF53335">
    <property type="entry name" value="S-adenosyl-L-methionine-dependent methyltransferases"/>
    <property type="match status" value="1"/>
</dbReference>
<keyword evidence="4" id="KW-0949">S-adenosyl-L-methionine</keyword>
<dbReference type="GO" id="GO:0008168">
    <property type="term" value="F:methyltransferase activity"/>
    <property type="evidence" value="ECO:0007669"/>
    <property type="project" value="UniProtKB-KW"/>
</dbReference>
<dbReference type="InParanoid" id="A9UZ84"/>
<dbReference type="PANTHER" id="PTHR24373">
    <property type="entry name" value="SLIT RELATED LEUCINE-RICH REPEAT NEURONAL PROTEIN"/>
    <property type="match status" value="1"/>
</dbReference>
<evidence type="ECO:0000256" key="2">
    <source>
        <dbReference type="ARBA" id="ARBA00022614"/>
    </source>
</evidence>
<evidence type="ECO:0000256" key="7">
    <source>
        <dbReference type="ARBA" id="ARBA00022884"/>
    </source>
</evidence>
<dbReference type="PANTHER" id="PTHR24373:SF275">
    <property type="entry name" value="TIR DOMAIN-CONTAINING PROTEIN"/>
    <property type="match status" value="1"/>
</dbReference>
<feature type="region of interest" description="Disordered" evidence="8">
    <location>
        <begin position="1500"/>
        <end position="1557"/>
    </location>
</feature>
<dbReference type="InterPro" id="IPR003591">
    <property type="entry name" value="Leu-rich_rpt_typical-subtyp"/>
</dbReference>
<dbReference type="eggNOG" id="KOG0619">
    <property type="taxonomic scope" value="Eukaryota"/>
</dbReference>
<dbReference type="RefSeq" id="XP_001745897.1">
    <property type="nucleotide sequence ID" value="XM_001745845.1"/>
</dbReference>
<dbReference type="InterPro" id="IPR000719">
    <property type="entry name" value="Prot_kinase_dom"/>
</dbReference>
<keyword evidence="6" id="KW-0677">Repeat</keyword>
<organism evidence="10 11">
    <name type="scientific">Monosiga brevicollis</name>
    <name type="common">Choanoflagellate</name>
    <dbReference type="NCBI Taxonomy" id="81824"/>
    <lineage>
        <taxon>Eukaryota</taxon>
        <taxon>Choanoflagellata</taxon>
        <taxon>Craspedida</taxon>
        <taxon>Salpingoecidae</taxon>
        <taxon>Monosiga</taxon>
    </lineage>
</organism>
<feature type="region of interest" description="Disordered" evidence="8">
    <location>
        <begin position="58"/>
        <end position="82"/>
    </location>
</feature>
<protein>
    <recommendedName>
        <fullName evidence="9">Protein kinase domain-containing protein</fullName>
    </recommendedName>
</protein>
<dbReference type="InterPro" id="IPR011009">
    <property type="entry name" value="Kinase-like_dom_sf"/>
</dbReference>
<evidence type="ECO:0000256" key="6">
    <source>
        <dbReference type="ARBA" id="ARBA00022737"/>
    </source>
</evidence>
<dbReference type="SMART" id="SM00364">
    <property type="entry name" value="LRR_BAC"/>
    <property type="match status" value="10"/>
</dbReference>